<protein>
    <submittedName>
        <fullName evidence="2">Uncharacterized protein</fullName>
    </submittedName>
</protein>
<evidence type="ECO:0000313" key="4">
    <source>
        <dbReference type="Proteomes" id="UP000065473"/>
    </source>
</evidence>
<dbReference type="GeneID" id="14550992"/>
<dbReference type="Proteomes" id="UP000060043">
    <property type="component" value="Chromosome"/>
</dbReference>
<evidence type="ECO:0000313" key="1">
    <source>
        <dbReference type="EMBL" id="ALU29179.1"/>
    </source>
</evidence>
<evidence type="ECO:0000313" key="2">
    <source>
        <dbReference type="EMBL" id="ALU31905.1"/>
    </source>
</evidence>
<evidence type="ECO:0000313" key="3">
    <source>
        <dbReference type="Proteomes" id="UP000060043"/>
    </source>
</evidence>
<accession>A0A0U2Y8N2</accession>
<dbReference type="AlphaFoldDB" id="A0A0U2Y8N2"/>
<sequence>MVKRAEERKKSKKVVPLSEELIDTLRSELLRLMIIRSTSLDGNFRAEDRWKEGLEEILWNVVDILKISKDAEVFNFISLVYFSYTSENAPGGNIPIPLTSVNELLKSNQQLRDYIHQSMKLSILNYSRILKNMNYVIETEKDLETIIKFGPYISRLNPIVIVSKNGSNFDLAISIQGATKDLNDILLDALESFFYQLNFEIIGKSASEQLIKIVVKRI</sequence>
<dbReference type="EMBL" id="CP013695">
    <property type="protein sequence ID" value="ALU31905.1"/>
    <property type="molecule type" value="Genomic_DNA"/>
</dbReference>
<dbReference type="STRING" id="1435377.SUSAZ_02370"/>
<organism evidence="2 3">
    <name type="scientific">Sulfolobus acidocaldarius</name>
    <dbReference type="NCBI Taxonomy" id="2285"/>
    <lineage>
        <taxon>Archaea</taxon>
        <taxon>Thermoproteota</taxon>
        <taxon>Thermoprotei</taxon>
        <taxon>Sulfolobales</taxon>
        <taxon>Sulfolobaceae</taxon>
        <taxon>Sulfolobus</taxon>
    </lineage>
</organism>
<dbReference type="RefSeq" id="WP_011277377.1">
    <property type="nucleotide sequence ID" value="NZ_BHWZ01000001.1"/>
</dbReference>
<dbReference type="EMBL" id="CP013694">
    <property type="protein sequence ID" value="ALU29179.1"/>
    <property type="molecule type" value="Genomic_DNA"/>
</dbReference>
<proteinExistence type="predicted"/>
<dbReference type="Proteomes" id="UP000065473">
    <property type="component" value="Chromosome"/>
</dbReference>
<gene>
    <name evidence="1" type="ORF">ATY89_03985</name>
    <name evidence="2" type="ORF">ATZ20_07010</name>
</gene>
<dbReference type="PaxDb" id="1435377-SUSAZ_02370"/>
<name>A0A0U2Y8N2_9CREN</name>
<reference evidence="3 4" key="1">
    <citation type="submission" date="2015-12" db="EMBL/GenBank/DDBJ databases">
        <title>A stable core within a dynamic pangenome in Sulfolobus acidocaldarius.</title>
        <authorList>
            <person name="Anderson R."/>
            <person name="Kouris A."/>
            <person name="Seward C."/>
            <person name="Campbell K."/>
            <person name="Whitaker R."/>
        </authorList>
    </citation>
    <scope>NUCLEOTIDE SEQUENCE [LARGE SCALE GENOMIC DNA]</scope>
    <source>
        <strain evidence="1 4">GG12-C01-09</strain>
        <strain evidence="2 3">NG05B_CO5_07</strain>
    </source>
</reference>